<accession>A0A5J9V462</accession>
<dbReference type="PANTHER" id="PTHR31190">
    <property type="entry name" value="DNA-BINDING DOMAIN"/>
    <property type="match status" value="1"/>
</dbReference>
<protein>
    <recommendedName>
        <fullName evidence="7">AP2/ERF domain-containing protein</fullName>
    </recommendedName>
</protein>
<evidence type="ECO:0000256" key="4">
    <source>
        <dbReference type="ARBA" id="ARBA00023163"/>
    </source>
</evidence>
<dbReference type="PRINTS" id="PR00367">
    <property type="entry name" value="ETHRSPELEMNT"/>
</dbReference>
<comment type="caution">
    <text evidence="8">The sequence shown here is derived from an EMBL/GenBank/DDBJ whole genome shotgun (WGS) entry which is preliminary data.</text>
</comment>
<comment type="subcellular location">
    <subcellularLocation>
        <location evidence="1">Nucleus</location>
    </subcellularLocation>
</comment>
<dbReference type="CDD" id="cd00018">
    <property type="entry name" value="AP2"/>
    <property type="match status" value="1"/>
</dbReference>
<evidence type="ECO:0000256" key="2">
    <source>
        <dbReference type="ARBA" id="ARBA00023015"/>
    </source>
</evidence>
<reference evidence="8 9" key="1">
    <citation type="journal article" date="2019" name="Sci. Rep.">
        <title>A high-quality genome of Eragrostis curvula grass provides insights into Poaceae evolution and supports new strategies to enhance forage quality.</title>
        <authorList>
            <person name="Carballo J."/>
            <person name="Santos B.A.C.M."/>
            <person name="Zappacosta D."/>
            <person name="Garbus I."/>
            <person name="Selva J.P."/>
            <person name="Gallo C.A."/>
            <person name="Diaz A."/>
            <person name="Albertini E."/>
            <person name="Caccamo M."/>
            <person name="Echenique V."/>
        </authorList>
    </citation>
    <scope>NUCLEOTIDE SEQUENCE [LARGE SCALE GENOMIC DNA]</scope>
    <source>
        <strain evidence="9">cv. Victoria</strain>
        <tissue evidence="8">Leaf</tissue>
    </source>
</reference>
<feature type="non-terminal residue" evidence="8">
    <location>
        <position position="1"/>
    </location>
</feature>
<keyword evidence="4" id="KW-0804">Transcription</keyword>
<dbReference type="SMART" id="SM00380">
    <property type="entry name" value="AP2"/>
    <property type="match status" value="1"/>
</dbReference>
<keyword evidence="5" id="KW-0539">Nucleus</keyword>
<dbReference type="Gene3D" id="3.30.730.10">
    <property type="entry name" value="AP2/ERF domain"/>
    <property type="match status" value="1"/>
</dbReference>
<dbReference type="PANTHER" id="PTHR31190:SF142">
    <property type="entry name" value="ETHYLENE-RESPONSIVE TRANSCRIPTION FACTOR RAP2-3"/>
    <property type="match status" value="1"/>
</dbReference>
<keyword evidence="3" id="KW-0238">DNA-binding</keyword>
<gene>
    <name evidence="8" type="ORF">EJB05_22552</name>
</gene>
<dbReference type="FunFam" id="3.30.730.10:FF:000001">
    <property type="entry name" value="Ethylene-responsive transcription factor 2"/>
    <property type="match status" value="1"/>
</dbReference>
<evidence type="ECO:0000256" key="1">
    <source>
        <dbReference type="ARBA" id="ARBA00004123"/>
    </source>
</evidence>
<dbReference type="Pfam" id="PF00847">
    <property type="entry name" value="AP2"/>
    <property type="match status" value="1"/>
</dbReference>
<feature type="region of interest" description="Disordered" evidence="6">
    <location>
        <begin position="132"/>
        <end position="162"/>
    </location>
</feature>
<organism evidence="8 9">
    <name type="scientific">Eragrostis curvula</name>
    <name type="common">weeping love grass</name>
    <dbReference type="NCBI Taxonomy" id="38414"/>
    <lineage>
        <taxon>Eukaryota</taxon>
        <taxon>Viridiplantae</taxon>
        <taxon>Streptophyta</taxon>
        <taxon>Embryophyta</taxon>
        <taxon>Tracheophyta</taxon>
        <taxon>Spermatophyta</taxon>
        <taxon>Magnoliopsida</taxon>
        <taxon>Liliopsida</taxon>
        <taxon>Poales</taxon>
        <taxon>Poaceae</taxon>
        <taxon>PACMAD clade</taxon>
        <taxon>Chloridoideae</taxon>
        <taxon>Eragrostideae</taxon>
        <taxon>Eragrostidinae</taxon>
        <taxon>Eragrostis</taxon>
    </lineage>
</organism>
<evidence type="ECO:0000256" key="5">
    <source>
        <dbReference type="ARBA" id="ARBA00023242"/>
    </source>
</evidence>
<sequence length="254" mass="28334">MCGGAIIADLIPDKKPLLAKKRLWRDLDDDDFEAAFEEFEKAVAINEEEEESEKFGCTPLSPLFPRERHAKKVTRCGARRQYHGVRQRPWGKWAAEIRDSVRGVRVWLGTFPTADSAARAYDAAARRLRGTKAKLNFPSSTSPPRRKRRRANASAVGTSSPPALVPAAGAPAVLVEERIAAPLLHANASWSTGDPEVVDPYDCCSELSSYFTGCEYDRAAGKPVRRWRHGRRARADGDVDLRERGRLVLLLIRE</sequence>
<keyword evidence="2" id="KW-0805">Transcription regulation</keyword>
<evidence type="ECO:0000259" key="7">
    <source>
        <dbReference type="PROSITE" id="PS51032"/>
    </source>
</evidence>
<keyword evidence="9" id="KW-1185">Reference proteome</keyword>
<name>A0A5J9V462_9POAL</name>
<dbReference type="SUPFAM" id="SSF54171">
    <property type="entry name" value="DNA-binding domain"/>
    <property type="match status" value="1"/>
</dbReference>
<evidence type="ECO:0000256" key="3">
    <source>
        <dbReference type="ARBA" id="ARBA00023125"/>
    </source>
</evidence>
<dbReference type="InterPro" id="IPR001471">
    <property type="entry name" value="AP2/ERF_dom"/>
</dbReference>
<dbReference type="InterPro" id="IPR044808">
    <property type="entry name" value="ERF_plant"/>
</dbReference>
<dbReference type="EMBL" id="RWGY01000011">
    <property type="protein sequence ID" value="TVU30899.1"/>
    <property type="molecule type" value="Genomic_DNA"/>
</dbReference>
<evidence type="ECO:0000313" key="8">
    <source>
        <dbReference type="EMBL" id="TVU30899.1"/>
    </source>
</evidence>
<evidence type="ECO:0000313" key="9">
    <source>
        <dbReference type="Proteomes" id="UP000324897"/>
    </source>
</evidence>
<dbReference type="InterPro" id="IPR016177">
    <property type="entry name" value="DNA-bd_dom_sf"/>
</dbReference>
<dbReference type="PROSITE" id="PS51032">
    <property type="entry name" value="AP2_ERF"/>
    <property type="match status" value="1"/>
</dbReference>
<dbReference type="AlphaFoldDB" id="A0A5J9V462"/>
<dbReference type="GO" id="GO:0003700">
    <property type="term" value="F:DNA-binding transcription factor activity"/>
    <property type="evidence" value="ECO:0007669"/>
    <property type="project" value="InterPro"/>
</dbReference>
<dbReference type="GO" id="GO:0003677">
    <property type="term" value="F:DNA binding"/>
    <property type="evidence" value="ECO:0007669"/>
    <property type="project" value="UniProtKB-KW"/>
</dbReference>
<feature type="domain" description="AP2/ERF" evidence="7">
    <location>
        <begin position="81"/>
        <end position="138"/>
    </location>
</feature>
<dbReference type="GO" id="GO:0005634">
    <property type="term" value="C:nucleus"/>
    <property type="evidence" value="ECO:0007669"/>
    <property type="project" value="UniProtKB-SubCell"/>
</dbReference>
<dbReference type="Gramene" id="TVU30899">
    <property type="protein sequence ID" value="TVU30899"/>
    <property type="gene ID" value="EJB05_22552"/>
</dbReference>
<proteinExistence type="predicted"/>
<dbReference type="GO" id="GO:0009873">
    <property type="term" value="P:ethylene-activated signaling pathway"/>
    <property type="evidence" value="ECO:0007669"/>
    <property type="project" value="InterPro"/>
</dbReference>
<dbReference type="OrthoDB" id="668489at2759"/>
<dbReference type="InterPro" id="IPR036955">
    <property type="entry name" value="AP2/ERF_dom_sf"/>
</dbReference>
<dbReference type="Proteomes" id="UP000324897">
    <property type="component" value="Chromosome 1"/>
</dbReference>
<evidence type="ECO:0000256" key="6">
    <source>
        <dbReference type="SAM" id="MobiDB-lite"/>
    </source>
</evidence>